<reference evidence="1" key="1">
    <citation type="submission" date="2024-07" db="EMBL/GenBank/DDBJ databases">
        <title>Metagenome and Metagenome-Assembled Genomes of Archaea from a hot spring from the geothermal field of Los Azufres, Mexico.</title>
        <authorList>
            <person name="Marin-Paredes R."/>
            <person name="Martinez-Romero E."/>
            <person name="Servin-Garciduenas L.E."/>
        </authorList>
    </citation>
    <scope>NUCLEOTIDE SEQUENCE</scope>
    <source>
        <strain evidence="1">AZ1-454</strain>
    </source>
</reference>
<accession>A0ACC6TRC8</accession>
<organism evidence="1 2">
    <name type="scientific">Candidatus Aramenus sulfurataquae</name>
    <dbReference type="NCBI Taxonomy" id="1326980"/>
    <lineage>
        <taxon>Archaea</taxon>
        <taxon>Thermoproteota</taxon>
        <taxon>Thermoprotei</taxon>
        <taxon>Sulfolobales</taxon>
        <taxon>Sulfolobaceae</taxon>
        <taxon>Candidatus Aramenus</taxon>
    </lineage>
</organism>
<sequence length="53" mass="5459">MKLGIGKIVSALRKPLSFLVTSNGVSPLKGSNASDLGRTLAGWGVGQNGVHLR</sequence>
<proteinExistence type="predicted"/>
<name>A0ACC6TRC8_9CREN</name>
<protein>
    <submittedName>
        <fullName evidence="1">Uncharacterized protein</fullName>
    </submittedName>
</protein>
<evidence type="ECO:0000313" key="1">
    <source>
        <dbReference type="EMBL" id="MEW9492328.1"/>
    </source>
</evidence>
<dbReference type="EMBL" id="JZWS03000023">
    <property type="protein sequence ID" value="MEW9492328.1"/>
    <property type="molecule type" value="Genomic_DNA"/>
</dbReference>
<comment type="caution">
    <text evidence="1">The sequence shown here is derived from an EMBL/GenBank/DDBJ whole genome shotgun (WGS) entry which is preliminary data.</text>
</comment>
<evidence type="ECO:0000313" key="2">
    <source>
        <dbReference type="Proteomes" id="UP000053480"/>
    </source>
</evidence>
<dbReference type="Proteomes" id="UP000053480">
    <property type="component" value="Unassembled WGS sequence"/>
</dbReference>
<gene>
    <name evidence="1" type="ORF">TQ35_0009040</name>
</gene>